<dbReference type="Proteomes" id="UP000616885">
    <property type="component" value="Unassembled WGS sequence"/>
</dbReference>
<name>A0A8H7K7C9_BIOOC</name>
<reference evidence="1" key="1">
    <citation type="submission" date="2020-10" db="EMBL/GenBank/DDBJ databases">
        <title>High-Quality Genome Resource of Clonostachys rosea strain S41 by Oxford Nanopore Long-Read Sequencing.</title>
        <authorList>
            <person name="Wang H."/>
        </authorList>
    </citation>
    <scope>NUCLEOTIDE SEQUENCE</scope>
    <source>
        <strain evidence="1">S41</strain>
    </source>
</reference>
<protein>
    <submittedName>
        <fullName evidence="1">Uncharacterized protein</fullName>
    </submittedName>
</protein>
<evidence type="ECO:0000313" key="2">
    <source>
        <dbReference type="Proteomes" id="UP000616885"/>
    </source>
</evidence>
<proteinExistence type="predicted"/>
<accession>A0A8H7K7C9</accession>
<sequence length="340" mass="38301">MELAELEAKADDIFQNIKLSFGKDALLSFIKNLSQRHLGFEYVCDANQDDVVPDYSEMVPWGDTPTDVEMFYQDCSTNRDVQSLASVAGEVRQAEVCSTNHLRSDTLAGTDDFSARNEACNECSDLAVFSPPKKRIRMTGDSTVAHELIDKRANSNRAQKITVQPSEPCKPVKQLQHLYQDTIVSFLKLHWDYLTINGLFGATLRETIAFPNSTTHLPHEQQRGYYDILRAFGKSDSLHALRRVVAEIRSLQCYTKFLEEVQLRCGRKRGESAKNLAHKEYIRQVFPDATTESLKIHHANFKSDLQSARRWVLMIEGHEGKGGAGLGIILAASKSLISFM</sequence>
<evidence type="ECO:0000313" key="1">
    <source>
        <dbReference type="EMBL" id="KAF9745234.1"/>
    </source>
</evidence>
<organism evidence="1 2">
    <name type="scientific">Bionectria ochroleuca</name>
    <name type="common">Gliocladium roseum</name>
    <dbReference type="NCBI Taxonomy" id="29856"/>
    <lineage>
        <taxon>Eukaryota</taxon>
        <taxon>Fungi</taxon>
        <taxon>Dikarya</taxon>
        <taxon>Ascomycota</taxon>
        <taxon>Pezizomycotina</taxon>
        <taxon>Sordariomycetes</taxon>
        <taxon>Hypocreomycetidae</taxon>
        <taxon>Hypocreales</taxon>
        <taxon>Bionectriaceae</taxon>
        <taxon>Clonostachys</taxon>
    </lineage>
</organism>
<comment type="caution">
    <text evidence="1">The sequence shown here is derived from an EMBL/GenBank/DDBJ whole genome shotgun (WGS) entry which is preliminary data.</text>
</comment>
<dbReference type="AlphaFoldDB" id="A0A8H7K7C9"/>
<dbReference type="EMBL" id="JADCTT010000013">
    <property type="protein sequence ID" value="KAF9745234.1"/>
    <property type="molecule type" value="Genomic_DNA"/>
</dbReference>
<gene>
    <name evidence="1" type="ORF">IM811_004856</name>
</gene>